<protein>
    <submittedName>
        <fullName evidence="2">Uncharacterized protein</fullName>
    </submittedName>
</protein>
<evidence type="ECO:0000256" key="1">
    <source>
        <dbReference type="SAM" id="MobiDB-lite"/>
    </source>
</evidence>
<evidence type="ECO:0000313" key="3">
    <source>
        <dbReference type="Proteomes" id="UP000199169"/>
    </source>
</evidence>
<reference evidence="2 3" key="1">
    <citation type="submission" date="2016-06" db="EMBL/GenBank/DDBJ databases">
        <authorList>
            <person name="Kjaerup R.B."/>
            <person name="Dalgaard T.S."/>
            <person name="Juul-Madsen H.R."/>
        </authorList>
    </citation>
    <scope>NUCLEOTIDE SEQUENCE [LARGE SCALE GENOMIC DNA]</scope>
    <source>
        <strain evidence="2">3</strain>
    </source>
</reference>
<sequence length="72" mass="7997">MADALAFEAFSSEYIAHLIEARGRKLPEASPLLLTHRQDVLDLELPPPDLSAYPDTPLSMPEENSGETHEHD</sequence>
<evidence type="ECO:0000313" key="2">
    <source>
        <dbReference type="EMBL" id="SBT10310.1"/>
    </source>
</evidence>
<accession>A0A1A8XZE0</accession>
<dbReference type="EMBL" id="FLQX01000180">
    <property type="protein sequence ID" value="SBT10310.1"/>
    <property type="molecule type" value="Genomic_DNA"/>
</dbReference>
<dbReference type="AlphaFoldDB" id="A0A1A8XZE0"/>
<keyword evidence="3" id="KW-1185">Reference proteome</keyword>
<organism evidence="2 3">
    <name type="scientific">Candidatus Accumulibacter aalborgensis</name>
    <dbReference type="NCBI Taxonomy" id="1860102"/>
    <lineage>
        <taxon>Bacteria</taxon>
        <taxon>Pseudomonadati</taxon>
        <taxon>Pseudomonadota</taxon>
        <taxon>Betaproteobacteria</taxon>
        <taxon>Candidatus Accumulibacter</taxon>
    </lineage>
</organism>
<gene>
    <name evidence="2" type="ORF">ACCAA_980001</name>
</gene>
<proteinExistence type="predicted"/>
<dbReference type="Proteomes" id="UP000199169">
    <property type="component" value="Unassembled WGS sequence"/>
</dbReference>
<feature type="region of interest" description="Disordered" evidence="1">
    <location>
        <begin position="44"/>
        <end position="72"/>
    </location>
</feature>
<name>A0A1A8XZE0_9PROT</name>